<dbReference type="PANTHER" id="PTHR43741">
    <property type="entry name" value="FMN-DEPENDENT NADH-AZOREDUCTASE 1"/>
    <property type="match status" value="1"/>
</dbReference>
<dbReference type="SUPFAM" id="SSF52218">
    <property type="entry name" value="Flavoproteins"/>
    <property type="match status" value="1"/>
</dbReference>
<dbReference type="EMBL" id="JABWMH010000001">
    <property type="protein sequence ID" value="NVD26803.1"/>
    <property type="molecule type" value="Genomic_DNA"/>
</dbReference>
<dbReference type="PANTHER" id="PTHR43741:SF4">
    <property type="entry name" value="FMN-DEPENDENT NADH:QUINONE OXIDOREDUCTASE"/>
    <property type="match status" value="1"/>
</dbReference>
<name>A0ABX2MZH3_9SPHN</name>
<accession>A0ABX2MZH3</accession>
<comment type="caution">
    <text evidence="6">Lacks conserved residue(s) required for the propagation of feature annotation.</text>
</comment>
<feature type="binding site" evidence="6">
    <location>
        <begin position="16"/>
        <end position="18"/>
    </location>
    <ligand>
        <name>FMN</name>
        <dbReference type="ChEBI" id="CHEBI:58210"/>
    </ligand>
</feature>
<evidence type="ECO:0000256" key="6">
    <source>
        <dbReference type="HAMAP-Rule" id="MF_01216"/>
    </source>
</evidence>
<evidence type="ECO:0000313" key="8">
    <source>
        <dbReference type="EMBL" id="NVD26803.1"/>
    </source>
</evidence>
<dbReference type="InterPro" id="IPR050104">
    <property type="entry name" value="FMN-dep_NADH:Q_OxRdtase_AzoR1"/>
</dbReference>
<reference evidence="8 9" key="1">
    <citation type="submission" date="2020-06" db="EMBL/GenBank/DDBJ databases">
        <authorList>
            <person name="Kim S.-J."/>
            <person name="Park S.-J."/>
        </authorList>
    </citation>
    <scope>NUCLEOTIDE SEQUENCE [LARGE SCALE GENOMIC DNA]</scope>
    <source>
        <strain evidence="8 9">SW-151</strain>
    </source>
</reference>
<evidence type="ECO:0000256" key="4">
    <source>
        <dbReference type="ARBA" id="ARBA00023027"/>
    </source>
</evidence>
<sequence>MKNLLRVDSSARTEASHSRALGDYLLECAQAYSKGLTVRTRDLVAEPVEQIHQSTIAGFYTPEDQMTDELRAATALSDKLIAEVQWADTILITAPMYNFSAPSALKAWIDQVVRINRTFSYEDGKFSGLVGVNKAYVCCAYGAGRYGEGGDFAAANFLEPYLRFVLEFLGIEQVKFFSAELLTADEATVQAAIDRTKAQIAAEFNPTN</sequence>
<evidence type="ECO:0000259" key="7">
    <source>
        <dbReference type="Pfam" id="PF02525"/>
    </source>
</evidence>
<comment type="cofactor">
    <cofactor evidence="6">
        <name>FMN</name>
        <dbReference type="ChEBI" id="CHEBI:58210"/>
    </cofactor>
    <text evidence="6">Binds 1 FMN per subunit.</text>
</comment>
<comment type="similarity">
    <text evidence="6">Belongs to the azoreductase type 1 family.</text>
</comment>
<dbReference type="Proteomes" id="UP000652427">
    <property type="component" value="Unassembled WGS sequence"/>
</dbReference>
<dbReference type="InterPro" id="IPR023048">
    <property type="entry name" value="NADH:quinone_OxRdtase_FMN_depd"/>
</dbReference>
<comment type="catalytic activity">
    <reaction evidence="6">
        <text>2 a quinone + NADH + H(+) = 2 a 1,4-benzosemiquinone + NAD(+)</text>
        <dbReference type="Rhea" id="RHEA:65952"/>
        <dbReference type="ChEBI" id="CHEBI:15378"/>
        <dbReference type="ChEBI" id="CHEBI:57540"/>
        <dbReference type="ChEBI" id="CHEBI:57945"/>
        <dbReference type="ChEBI" id="CHEBI:132124"/>
        <dbReference type="ChEBI" id="CHEBI:134225"/>
    </reaction>
</comment>
<dbReference type="EC" id="1.6.5.-" evidence="6"/>
<dbReference type="RefSeq" id="WP_176278323.1">
    <property type="nucleotide sequence ID" value="NZ_JABWMH010000001.1"/>
</dbReference>
<evidence type="ECO:0000256" key="2">
    <source>
        <dbReference type="ARBA" id="ARBA00022643"/>
    </source>
</evidence>
<keyword evidence="9" id="KW-1185">Reference proteome</keyword>
<feature type="binding site" evidence="6">
    <location>
        <begin position="96"/>
        <end position="99"/>
    </location>
    <ligand>
        <name>FMN</name>
        <dbReference type="ChEBI" id="CHEBI:58210"/>
    </ligand>
</feature>
<dbReference type="InterPro" id="IPR029039">
    <property type="entry name" value="Flavoprotein-like_sf"/>
</dbReference>
<protein>
    <recommendedName>
        <fullName evidence="6">FMN dependent NADH:quinone oxidoreductase</fullName>
        <ecNumber evidence="6">1.6.5.-</ecNumber>
    </recommendedName>
    <alternativeName>
        <fullName evidence="6">Azo-dye reductase</fullName>
    </alternativeName>
    <alternativeName>
        <fullName evidence="6">FMN-dependent NADH-azo compound oxidoreductase</fullName>
    </alternativeName>
    <alternativeName>
        <fullName evidence="6">FMN-dependent NADH-azoreductase</fullName>
        <ecNumber evidence="6">1.7.1.17</ecNumber>
    </alternativeName>
</protein>
<comment type="function">
    <text evidence="6">Also exhibits azoreductase activity. Catalyzes the reductive cleavage of the azo bond in aromatic azo compounds to the corresponding amines.</text>
</comment>
<gene>
    <name evidence="6" type="primary">azoR</name>
    <name evidence="8" type="ORF">HUO14_02645</name>
</gene>
<comment type="function">
    <text evidence="6">Quinone reductase that provides resistance to thiol-specific stress caused by electrophilic quinones.</text>
</comment>
<dbReference type="Gene3D" id="3.40.50.360">
    <property type="match status" value="1"/>
</dbReference>
<proteinExistence type="inferred from homology"/>
<comment type="catalytic activity">
    <reaction evidence="5">
        <text>N,N-dimethyl-1,4-phenylenediamine + anthranilate + 2 NAD(+) = 2-(4-dimethylaminophenyl)diazenylbenzoate + 2 NADH + 2 H(+)</text>
        <dbReference type="Rhea" id="RHEA:55872"/>
        <dbReference type="ChEBI" id="CHEBI:15378"/>
        <dbReference type="ChEBI" id="CHEBI:15783"/>
        <dbReference type="ChEBI" id="CHEBI:16567"/>
        <dbReference type="ChEBI" id="CHEBI:57540"/>
        <dbReference type="ChEBI" id="CHEBI:57945"/>
        <dbReference type="ChEBI" id="CHEBI:71579"/>
        <dbReference type="EC" id="1.7.1.17"/>
    </reaction>
    <physiologicalReaction direction="right-to-left" evidence="5">
        <dbReference type="Rhea" id="RHEA:55874"/>
    </physiologicalReaction>
</comment>
<organism evidence="8 9">
    <name type="scientific">Parasphingorhabdus flavimaris</name>
    <dbReference type="NCBI Taxonomy" id="266812"/>
    <lineage>
        <taxon>Bacteria</taxon>
        <taxon>Pseudomonadati</taxon>
        <taxon>Pseudomonadota</taxon>
        <taxon>Alphaproteobacteria</taxon>
        <taxon>Sphingomonadales</taxon>
        <taxon>Sphingomonadaceae</taxon>
        <taxon>Parasphingorhabdus</taxon>
    </lineage>
</organism>
<feature type="domain" description="Flavodoxin-like fold" evidence="7">
    <location>
        <begin position="2"/>
        <end position="201"/>
    </location>
</feature>
<evidence type="ECO:0000256" key="5">
    <source>
        <dbReference type="ARBA" id="ARBA00048542"/>
    </source>
</evidence>
<evidence type="ECO:0000256" key="3">
    <source>
        <dbReference type="ARBA" id="ARBA00023002"/>
    </source>
</evidence>
<keyword evidence="4 6" id="KW-0520">NAD</keyword>
<dbReference type="InterPro" id="IPR003680">
    <property type="entry name" value="Flavodoxin_fold"/>
</dbReference>
<dbReference type="Pfam" id="PF02525">
    <property type="entry name" value="Flavodoxin_2"/>
    <property type="match status" value="1"/>
</dbReference>
<evidence type="ECO:0000313" key="9">
    <source>
        <dbReference type="Proteomes" id="UP000652427"/>
    </source>
</evidence>
<evidence type="ECO:0000256" key="1">
    <source>
        <dbReference type="ARBA" id="ARBA00022630"/>
    </source>
</evidence>
<comment type="caution">
    <text evidence="8">The sequence shown here is derived from an EMBL/GenBank/DDBJ whole genome shotgun (WGS) entry which is preliminary data.</text>
</comment>
<dbReference type="EC" id="1.7.1.17" evidence="6"/>
<keyword evidence="3 6" id="KW-0560">Oxidoreductase</keyword>
<feature type="binding site" evidence="6">
    <location>
        <position position="10"/>
    </location>
    <ligand>
        <name>FMN</name>
        <dbReference type="ChEBI" id="CHEBI:58210"/>
    </ligand>
</feature>
<keyword evidence="2 6" id="KW-0288">FMN</keyword>
<keyword evidence="1 6" id="KW-0285">Flavoprotein</keyword>
<dbReference type="HAMAP" id="MF_01216">
    <property type="entry name" value="Azoreductase_type1"/>
    <property type="match status" value="1"/>
</dbReference>
<comment type="subunit">
    <text evidence="6">Homodimer.</text>
</comment>